<dbReference type="InterPro" id="IPR036388">
    <property type="entry name" value="WH-like_DNA-bd_sf"/>
</dbReference>
<dbReference type="InterPro" id="IPR039422">
    <property type="entry name" value="MarR/SlyA-like"/>
</dbReference>
<evidence type="ECO:0000259" key="1">
    <source>
        <dbReference type="PROSITE" id="PS50995"/>
    </source>
</evidence>
<dbReference type="SMART" id="SM00347">
    <property type="entry name" value="HTH_MARR"/>
    <property type="match status" value="1"/>
</dbReference>
<dbReference type="EMBL" id="BAAAHB010000012">
    <property type="protein sequence ID" value="GAA0455242.1"/>
    <property type="molecule type" value="Genomic_DNA"/>
</dbReference>
<dbReference type="InterPro" id="IPR000835">
    <property type="entry name" value="HTH_MarR-typ"/>
</dbReference>
<evidence type="ECO:0000313" key="2">
    <source>
        <dbReference type="EMBL" id="GAA0455242.1"/>
    </source>
</evidence>
<proteinExistence type="predicted"/>
<feature type="domain" description="HTH marR-type" evidence="1">
    <location>
        <begin position="5"/>
        <end position="148"/>
    </location>
</feature>
<dbReference type="PANTHER" id="PTHR33164">
    <property type="entry name" value="TRANSCRIPTIONAL REGULATOR, MARR FAMILY"/>
    <property type="match status" value="1"/>
</dbReference>
<dbReference type="InterPro" id="IPR036390">
    <property type="entry name" value="WH_DNA-bd_sf"/>
</dbReference>
<dbReference type="PROSITE" id="PS50995">
    <property type="entry name" value="HTH_MARR_2"/>
    <property type="match status" value="1"/>
</dbReference>
<comment type="caution">
    <text evidence="2">The sequence shown here is derived from an EMBL/GenBank/DDBJ whole genome shotgun (WGS) entry which is preliminary data.</text>
</comment>
<evidence type="ECO:0000313" key="3">
    <source>
        <dbReference type="Proteomes" id="UP001499895"/>
    </source>
</evidence>
<dbReference type="RefSeq" id="WP_344088264.1">
    <property type="nucleotide sequence ID" value="NZ_BAAAHB010000012.1"/>
</dbReference>
<keyword evidence="3" id="KW-1185">Reference proteome</keyword>
<name>A0ABP3JL02_9ACTN</name>
<sequence>MSQRKAGLDAQQQRLVESLGVYAADYSDYGRRFAGWLGLHTTDGTALLEIINSEHRGDPLTPARLSRRIQLSPAATSALINRLENAGHVTRTREHSDRRVVTLRTGREAQRLADEFFLPVATLIGAFLDRYPAETLAQFEDFLDGLHQTLAQHLAGNDQGRQRPA</sequence>
<dbReference type="Pfam" id="PF12802">
    <property type="entry name" value="MarR_2"/>
    <property type="match status" value="1"/>
</dbReference>
<dbReference type="SUPFAM" id="SSF46785">
    <property type="entry name" value="Winged helix' DNA-binding domain"/>
    <property type="match status" value="1"/>
</dbReference>
<gene>
    <name evidence="2" type="ORF">GCM10009544_17480</name>
</gene>
<dbReference type="Gene3D" id="1.10.10.10">
    <property type="entry name" value="Winged helix-like DNA-binding domain superfamily/Winged helix DNA-binding domain"/>
    <property type="match status" value="1"/>
</dbReference>
<reference evidence="3" key="1">
    <citation type="journal article" date="2019" name="Int. J. Syst. Evol. Microbiol.">
        <title>The Global Catalogue of Microorganisms (GCM) 10K type strain sequencing project: providing services to taxonomists for standard genome sequencing and annotation.</title>
        <authorList>
            <consortium name="The Broad Institute Genomics Platform"/>
            <consortium name="The Broad Institute Genome Sequencing Center for Infectious Disease"/>
            <person name="Wu L."/>
            <person name="Ma J."/>
        </authorList>
    </citation>
    <scope>NUCLEOTIDE SEQUENCE [LARGE SCALE GENOMIC DNA]</scope>
    <source>
        <strain evidence="3">JCM 10649</strain>
    </source>
</reference>
<protein>
    <recommendedName>
        <fullName evidence="1">HTH marR-type domain-containing protein</fullName>
    </recommendedName>
</protein>
<dbReference type="PANTHER" id="PTHR33164:SF106">
    <property type="entry name" value="TRANSCRIPTIONAL REGULATORY PROTEIN"/>
    <property type="match status" value="1"/>
</dbReference>
<organism evidence="2 3">
    <name type="scientific">Streptomyces stramineus</name>
    <dbReference type="NCBI Taxonomy" id="173861"/>
    <lineage>
        <taxon>Bacteria</taxon>
        <taxon>Bacillati</taxon>
        <taxon>Actinomycetota</taxon>
        <taxon>Actinomycetes</taxon>
        <taxon>Kitasatosporales</taxon>
        <taxon>Streptomycetaceae</taxon>
        <taxon>Streptomyces</taxon>
    </lineage>
</organism>
<accession>A0ABP3JL02</accession>
<dbReference type="Proteomes" id="UP001499895">
    <property type="component" value="Unassembled WGS sequence"/>
</dbReference>